<protein>
    <submittedName>
        <fullName evidence="2">DUF58 domain-containing protein</fullName>
    </submittedName>
</protein>
<proteinExistence type="predicted"/>
<sequence>MSLAELMALEEAAKSLGAKAPAPVSWLHPGAHRSRLLGQGSTFEEMRPYQHGDDIRALDWKLTLRAGRPYVRLCSEERERRVLLVVDQRQSMFFGSQGKTKSVIAAEAAALCAWACRHQGDRVAALIFNDRRSEMFAPGSSRLHLSRALAALAGFNQELTAVAGGGGQTLTPWLSRIASRVTRGWLLILISDGLGWGDEDTQLLKPLTSDNQVVMLQISDPLERQLPQMDNLVVSDGDRQLRFDGGGPVASAYRRRWLRFDARFSLLADTLPMTRIAVTTTQPTDLQLRASLGTGR</sequence>
<reference evidence="2 3" key="1">
    <citation type="submission" date="2019-04" db="EMBL/GenBank/DDBJ databases">
        <authorList>
            <person name="Hwang J.C."/>
        </authorList>
    </citation>
    <scope>NUCLEOTIDE SEQUENCE [LARGE SCALE GENOMIC DNA]</scope>
    <source>
        <strain evidence="2 3">IMCC35001</strain>
    </source>
</reference>
<dbReference type="InterPro" id="IPR002881">
    <property type="entry name" value="DUF58"/>
</dbReference>
<dbReference type="RefSeq" id="WP_136853862.1">
    <property type="nucleotide sequence ID" value="NZ_SWCI01000009.1"/>
</dbReference>
<dbReference type="Proteomes" id="UP000305674">
    <property type="component" value="Unassembled WGS sequence"/>
</dbReference>
<keyword evidence="3" id="KW-1185">Reference proteome</keyword>
<dbReference type="PANTHER" id="PTHR33608">
    <property type="entry name" value="BLL2464 PROTEIN"/>
    <property type="match status" value="1"/>
</dbReference>
<evidence type="ECO:0000313" key="3">
    <source>
        <dbReference type="Proteomes" id="UP000305674"/>
    </source>
</evidence>
<evidence type="ECO:0000313" key="2">
    <source>
        <dbReference type="EMBL" id="TKB48168.1"/>
    </source>
</evidence>
<feature type="domain" description="DUF58" evidence="1">
    <location>
        <begin position="45"/>
        <end position="239"/>
    </location>
</feature>
<dbReference type="PANTHER" id="PTHR33608:SF12">
    <property type="entry name" value="DUF58 DOMAIN-CONTAINING PROTEIN"/>
    <property type="match status" value="1"/>
</dbReference>
<comment type="caution">
    <text evidence="2">The sequence shown here is derived from an EMBL/GenBank/DDBJ whole genome shotgun (WGS) entry which is preliminary data.</text>
</comment>
<dbReference type="OrthoDB" id="9776116at2"/>
<name>A0A4U1BBC6_9GAMM</name>
<dbReference type="AlphaFoldDB" id="A0A4U1BBC6"/>
<dbReference type="SUPFAM" id="SSF53300">
    <property type="entry name" value="vWA-like"/>
    <property type="match status" value="1"/>
</dbReference>
<organism evidence="2 3">
    <name type="scientific">Ferrimonas sediminicola</name>
    <dbReference type="NCBI Taxonomy" id="2569538"/>
    <lineage>
        <taxon>Bacteria</taxon>
        <taxon>Pseudomonadati</taxon>
        <taxon>Pseudomonadota</taxon>
        <taxon>Gammaproteobacteria</taxon>
        <taxon>Alteromonadales</taxon>
        <taxon>Ferrimonadaceae</taxon>
        <taxon>Ferrimonas</taxon>
    </lineage>
</organism>
<accession>A0A4U1BBC6</accession>
<dbReference type="EMBL" id="SWCI01000009">
    <property type="protein sequence ID" value="TKB48168.1"/>
    <property type="molecule type" value="Genomic_DNA"/>
</dbReference>
<evidence type="ECO:0000259" key="1">
    <source>
        <dbReference type="Pfam" id="PF01882"/>
    </source>
</evidence>
<gene>
    <name evidence="2" type="ORF">FCL40_13645</name>
</gene>
<dbReference type="InterPro" id="IPR036465">
    <property type="entry name" value="vWFA_dom_sf"/>
</dbReference>
<dbReference type="Pfam" id="PF01882">
    <property type="entry name" value="DUF58"/>
    <property type="match status" value="1"/>
</dbReference>